<evidence type="ECO:0000256" key="2">
    <source>
        <dbReference type="ARBA" id="ARBA00022670"/>
    </source>
</evidence>
<dbReference type="GO" id="GO:0006508">
    <property type="term" value="P:proteolysis"/>
    <property type="evidence" value="ECO:0007669"/>
    <property type="project" value="UniProtKB-KW"/>
</dbReference>
<dbReference type="PRINTS" id="PR00723">
    <property type="entry name" value="SUBTILISIN"/>
</dbReference>
<dbReference type="InterPro" id="IPR023827">
    <property type="entry name" value="Peptidase_S8_Asp-AS"/>
</dbReference>
<dbReference type="InterPro" id="IPR034193">
    <property type="entry name" value="PCSK9_ProteinaseK-like"/>
</dbReference>
<dbReference type="Pfam" id="PF01483">
    <property type="entry name" value="P_proprotein"/>
    <property type="match status" value="1"/>
</dbReference>
<comment type="similarity">
    <text evidence="1 5 6">Belongs to the peptidase S8 family.</text>
</comment>
<dbReference type="Gene3D" id="3.30.70.80">
    <property type="entry name" value="Peptidase S8 propeptide/proteinase inhibitor I9"/>
    <property type="match status" value="1"/>
</dbReference>
<dbReference type="InterPro" id="IPR022398">
    <property type="entry name" value="Peptidase_S8_His-AS"/>
</dbReference>
<evidence type="ECO:0000259" key="7">
    <source>
        <dbReference type="PROSITE" id="PS51829"/>
    </source>
</evidence>
<dbReference type="InterPro" id="IPR050131">
    <property type="entry name" value="Peptidase_S8_subtilisin-like"/>
</dbReference>
<organism evidence="8 9">
    <name type="scientific">Saccharothrix saharensis</name>
    <dbReference type="NCBI Taxonomy" id="571190"/>
    <lineage>
        <taxon>Bacteria</taxon>
        <taxon>Bacillati</taxon>
        <taxon>Actinomycetota</taxon>
        <taxon>Actinomycetes</taxon>
        <taxon>Pseudonocardiales</taxon>
        <taxon>Pseudonocardiaceae</taxon>
        <taxon>Saccharothrix</taxon>
    </lineage>
</organism>
<accession>A0A543JNB8</accession>
<evidence type="ECO:0000313" key="8">
    <source>
        <dbReference type="EMBL" id="TQM84329.1"/>
    </source>
</evidence>
<dbReference type="PROSITE" id="PS00136">
    <property type="entry name" value="SUBTILASE_ASP"/>
    <property type="match status" value="1"/>
</dbReference>
<dbReference type="GO" id="GO:0004252">
    <property type="term" value="F:serine-type endopeptidase activity"/>
    <property type="evidence" value="ECO:0007669"/>
    <property type="project" value="UniProtKB-UniRule"/>
</dbReference>
<feature type="active site" description="Charge relay system" evidence="5">
    <location>
        <position position="195"/>
    </location>
</feature>
<dbReference type="InterPro" id="IPR000209">
    <property type="entry name" value="Peptidase_S8/S53_dom"/>
</dbReference>
<dbReference type="SUPFAM" id="SSF49785">
    <property type="entry name" value="Galactose-binding domain-like"/>
    <property type="match status" value="1"/>
</dbReference>
<dbReference type="PROSITE" id="PS00138">
    <property type="entry name" value="SUBTILASE_SER"/>
    <property type="match status" value="1"/>
</dbReference>
<dbReference type="Gene3D" id="3.40.50.200">
    <property type="entry name" value="Peptidase S8/S53 domain"/>
    <property type="match status" value="1"/>
</dbReference>
<reference evidence="8 9" key="1">
    <citation type="submission" date="2019-06" db="EMBL/GenBank/DDBJ databases">
        <title>Sequencing the genomes of 1000 actinobacteria strains.</title>
        <authorList>
            <person name="Klenk H.-P."/>
        </authorList>
    </citation>
    <scope>NUCLEOTIDE SEQUENCE [LARGE SCALE GENOMIC DNA]</scope>
    <source>
        <strain evidence="8 9">DSM 45456</strain>
    </source>
</reference>
<dbReference type="Gene3D" id="2.60.120.260">
    <property type="entry name" value="Galactose-binding domain-like"/>
    <property type="match status" value="1"/>
</dbReference>
<dbReference type="InterPro" id="IPR037045">
    <property type="entry name" value="S8pro/Inhibitor_I9_sf"/>
</dbReference>
<dbReference type="PROSITE" id="PS00137">
    <property type="entry name" value="SUBTILASE_HIS"/>
    <property type="match status" value="1"/>
</dbReference>
<dbReference type="InterPro" id="IPR002884">
    <property type="entry name" value="P_dom"/>
</dbReference>
<evidence type="ECO:0000256" key="6">
    <source>
        <dbReference type="RuleBase" id="RU003355"/>
    </source>
</evidence>
<protein>
    <submittedName>
        <fullName evidence="8">Subtilisin family serine protease</fullName>
    </submittedName>
</protein>
<evidence type="ECO:0000256" key="4">
    <source>
        <dbReference type="ARBA" id="ARBA00022825"/>
    </source>
</evidence>
<dbReference type="Pfam" id="PF00082">
    <property type="entry name" value="Peptidase_S8"/>
    <property type="match status" value="1"/>
</dbReference>
<dbReference type="OrthoDB" id="9766923at2"/>
<feature type="domain" description="P/Homo B" evidence="7">
    <location>
        <begin position="416"/>
        <end position="537"/>
    </location>
</feature>
<evidence type="ECO:0000256" key="1">
    <source>
        <dbReference type="ARBA" id="ARBA00011073"/>
    </source>
</evidence>
<dbReference type="PROSITE" id="PS51892">
    <property type="entry name" value="SUBTILASE"/>
    <property type="match status" value="1"/>
</dbReference>
<dbReference type="AlphaFoldDB" id="A0A543JNB8"/>
<dbReference type="InterPro" id="IPR036852">
    <property type="entry name" value="Peptidase_S8/S53_dom_sf"/>
</dbReference>
<evidence type="ECO:0000313" key="9">
    <source>
        <dbReference type="Proteomes" id="UP000316628"/>
    </source>
</evidence>
<evidence type="ECO:0000256" key="3">
    <source>
        <dbReference type="ARBA" id="ARBA00022801"/>
    </source>
</evidence>
<feature type="active site" description="Charge relay system" evidence="5">
    <location>
        <position position="162"/>
    </location>
</feature>
<keyword evidence="2 5" id="KW-0645">Protease</keyword>
<dbReference type="Pfam" id="PF05922">
    <property type="entry name" value="Inhibitor_I9"/>
    <property type="match status" value="1"/>
</dbReference>
<feature type="active site" description="Charge relay system" evidence="5">
    <location>
        <position position="345"/>
    </location>
</feature>
<dbReference type="EMBL" id="VFPP01000001">
    <property type="protein sequence ID" value="TQM84329.1"/>
    <property type="molecule type" value="Genomic_DNA"/>
</dbReference>
<dbReference type="InterPro" id="IPR010259">
    <property type="entry name" value="S8pro/Inhibitor_I9"/>
</dbReference>
<sequence length="537" mass="54724">MRHDRSTHRRVVTACLATTALMVGGAGYGHGAGWRAEGDILGVGQPGAVEGSYLVALREDTVSLEQTPAVAAALAEKYGGEVTLTYTAVLRGFAAAMSEERARELAADPAVAYVEQDGVAQATDTQQNPTWGLDRVDQKNLPLDKKYDYKATGAGVTAYVVDTGLHKEHADFGGRAADGHDFIDNDAVAQDCHGHGTHVAGTIGSTTYGVAKGVQLVGVRVLNCQGSGQWSQIVGGLDWVAKNAAKPAVANMSLGGSANTTVDDAVKRLVAAGVTVAVASGNDARDACNTSPARTPEAITVNATDSSDNRATFSNFGRCTDIFAPGANITSTWNNGGERALNGTSMATPHVAGAAALYLSAKPAGGSGGAGGVVGTAATPADVVQALTENATPDVVGNAGANTPNKLLYTGFIGSGNPDPPACAGGSNGDDVAIPDAGEAVTSEIVVSDCDGQGTAATSVKVDIVHPYTADLAVDLIGPSGAVFVLRASGGENSSDGIHETFKVDTSKEKKNGSWKLRVKDVYTYDTGKVDAWSIAF</sequence>
<keyword evidence="3 5" id="KW-0378">Hydrolase</keyword>
<dbReference type="PROSITE" id="PS51829">
    <property type="entry name" value="P_HOMO_B"/>
    <property type="match status" value="1"/>
</dbReference>
<dbReference type="GO" id="GO:0005615">
    <property type="term" value="C:extracellular space"/>
    <property type="evidence" value="ECO:0007669"/>
    <property type="project" value="TreeGrafter"/>
</dbReference>
<dbReference type="SUPFAM" id="SSF52743">
    <property type="entry name" value="Subtilisin-like"/>
    <property type="match status" value="1"/>
</dbReference>
<dbReference type="Proteomes" id="UP000316628">
    <property type="component" value="Unassembled WGS sequence"/>
</dbReference>
<dbReference type="PANTHER" id="PTHR43806">
    <property type="entry name" value="PEPTIDASE S8"/>
    <property type="match status" value="1"/>
</dbReference>
<keyword evidence="9" id="KW-1185">Reference proteome</keyword>
<comment type="caution">
    <text evidence="8">The sequence shown here is derived from an EMBL/GenBank/DDBJ whole genome shotgun (WGS) entry which is preliminary data.</text>
</comment>
<dbReference type="PANTHER" id="PTHR43806:SF11">
    <property type="entry name" value="CEREVISIN-RELATED"/>
    <property type="match status" value="1"/>
</dbReference>
<dbReference type="InterPro" id="IPR008979">
    <property type="entry name" value="Galactose-bd-like_sf"/>
</dbReference>
<dbReference type="InterPro" id="IPR023828">
    <property type="entry name" value="Peptidase_S8_Ser-AS"/>
</dbReference>
<name>A0A543JNB8_9PSEU</name>
<proteinExistence type="inferred from homology"/>
<dbReference type="SUPFAM" id="SSF54897">
    <property type="entry name" value="Protease propeptides/inhibitors"/>
    <property type="match status" value="1"/>
</dbReference>
<dbReference type="CDD" id="cd04077">
    <property type="entry name" value="Peptidases_S8_PCSK9_ProteinaseK_like"/>
    <property type="match status" value="1"/>
</dbReference>
<dbReference type="InterPro" id="IPR015500">
    <property type="entry name" value="Peptidase_S8_subtilisin-rel"/>
</dbReference>
<dbReference type="FunFam" id="3.40.50.200:FF:000014">
    <property type="entry name" value="Proteinase K"/>
    <property type="match status" value="1"/>
</dbReference>
<keyword evidence="4 5" id="KW-0720">Serine protease</keyword>
<gene>
    <name evidence="8" type="ORF">FHX81_6773</name>
</gene>
<evidence type="ECO:0000256" key="5">
    <source>
        <dbReference type="PROSITE-ProRule" id="PRU01240"/>
    </source>
</evidence>